<dbReference type="InterPro" id="IPR011989">
    <property type="entry name" value="ARM-like"/>
</dbReference>
<dbReference type="Gene3D" id="1.25.10.10">
    <property type="entry name" value="Leucine-rich Repeat Variant"/>
    <property type="match status" value="1"/>
</dbReference>
<gene>
    <name evidence="2" type="ORF">EZS28_005034</name>
</gene>
<protein>
    <submittedName>
        <fullName evidence="2">Uncharacterized protein</fullName>
    </submittedName>
</protein>
<feature type="region of interest" description="Disordered" evidence="1">
    <location>
        <begin position="258"/>
        <end position="282"/>
    </location>
</feature>
<organism evidence="2 3">
    <name type="scientific">Streblomastix strix</name>
    <dbReference type="NCBI Taxonomy" id="222440"/>
    <lineage>
        <taxon>Eukaryota</taxon>
        <taxon>Metamonada</taxon>
        <taxon>Preaxostyla</taxon>
        <taxon>Oxymonadida</taxon>
        <taxon>Streblomastigidae</taxon>
        <taxon>Streblomastix</taxon>
    </lineage>
</organism>
<dbReference type="EMBL" id="SNRW01000754">
    <property type="protein sequence ID" value="KAA6399436.1"/>
    <property type="molecule type" value="Genomic_DNA"/>
</dbReference>
<evidence type="ECO:0000313" key="3">
    <source>
        <dbReference type="Proteomes" id="UP000324800"/>
    </source>
</evidence>
<feature type="compositionally biased region" description="Polar residues" evidence="1">
    <location>
        <begin position="261"/>
        <end position="281"/>
    </location>
</feature>
<dbReference type="InterPro" id="IPR016024">
    <property type="entry name" value="ARM-type_fold"/>
</dbReference>
<name>A0A5J4WY78_9EUKA</name>
<dbReference type="Proteomes" id="UP000324800">
    <property type="component" value="Unassembled WGS sequence"/>
</dbReference>
<accession>A0A5J4WY78</accession>
<evidence type="ECO:0000256" key="1">
    <source>
        <dbReference type="SAM" id="MobiDB-lite"/>
    </source>
</evidence>
<proteinExistence type="predicted"/>
<dbReference type="SUPFAM" id="SSF57997">
    <property type="entry name" value="Tropomyosin"/>
    <property type="match status" value="1"/>
</dbReference>
<dbReference type="SUPFAM" id="SSF48371">
    <property type="entry name" value="ARM repeat"/>
    <property type="match status" value="1"/>
</dbReference>
<comment type="caution">
    <text evidence="2">The sequence shown here is derived from an EMBL/GenBank/DDBJ whole genome shotgun (WGS) entry which is preliminary data.</text>
</comment>
<sequence length="617" mass="72034">MTSSSSQILSSSPYSVFVMNILEVLDKVLNSENAVFLKSNKLISVLEKIKTEGNTKEIRKKARNVQDSIIEEGQVNETEKQLEQSKEKILSLESRIRTLEESIHNKDERERIQQQEKIDCDQQIIRLNQQIETKENENRQIESRATASEERFHTLEQQCDDKDNQINTLTQEKSNIERQIQQIQEQRDQNNNRIEILTREKTQSEQRAAEQEENIRRLQQQKTFNVQRIEEIQREKTLIEQRSTTAEEQVRILTEEKQQKEQTINSLTNQRSQYEQRSINGEQRIRTIEQQQKELEKKITKLEQEKKQAQEQSRIAEQKQVELDKVKKEADEKVFKAEQAKRQAEENMHLAEERAILAQPGNEQQRKKADELLKRCQIPCSVLKQIGEDLMKGVVGSEEEKKKIKQIQDYDAQLITRTFEQKQDAEGRRRIIQTSVIEGFLLIMEKRELNEIPRNISQAFAEITMTTDEIKLLIYSKKPFPGLLRLLDHSDIFVACDGIGSILNILNGGSYTTPDNQLHPHYETMNACGGIEMIMKLFRKNIDKYSKNVSAICIGHLFRAREINDKQMFVEIIGYLKTLVNESELWTKLNSKCALRYLAQNGINRAEIESGYFVIPD</sequence>
<evidence type="ECO:0000313" key="2">
    <source>
        <dbReference type="EMBL" id="KAA6399436.1"/>
    </source>
</evidence>
<reference evidence="2 3" key="1">
    <citation type="submission" date="2019-03" db="EMBL/GenBank/DDBJ databases">
        <title>Single cell metagenomics reveals metabolic interactions within the superorganism composed of flagellate Streblomastix strix and complex community of Bacteroidetes bacteria on its surface.</title>
        <authorList>
            <person name="Treitli S.C."/>
            <person name="Kolisko M."/>
            <person name="Husnik F."/>
            <person name="Keeling P."/>
            <person name="Hampl V."/>
        </authorList>
    </citation>
    <scope>NUCLEOTIDE SEQUENCE [LARGE SCALE GENOMIC DNA]</scope>
    <source>
        <strain evidence="2">ST1C</strain>
    </source>
</reference>
<dbReference type="AlphaFoldDB" id="A0A5J4WY78"/>